<keyword evidence="1" id="KW-0812">Transmembrane</keyword>
<organism evidence="2 3">
    <name type="scientific">Pristionchus fissidentatus</name>
    <dbReference type="NCBI Taxonomy" id="1538716"/>
    <lineage>
        <taxon>Eukaryota</taxon>
        <taxon>Metazoa</taxon>
        <taxon>Ecdysozoa</taxon>
        <taxon>Nematoda</taxon>
        <taxon>Chromadorea</taxon>
        <taxon>Rhabditida</taxon>
        <taxon>Rhabditina</taxon>
        <taxon>Diplogasteromorpha</taxon>
        <taxon>Diplogasteroidea</taxon>
        <taxon>Neodiplogasteridae</taxon>
        <taxon>Pristionchus</taxon>
    </lineage>
</organism>
<feature type="transmembrane region" description="Helical" evidence="1">
    <location>
        <begin position="128"/>
        <end position="154"/>
    </location>
</feature>
<keyword evidence="1" id="KW-0472">Membrane</keyword>
<dbReference type="AlphaFoldDB" id="A0AAV5W8S4"/>
<gene>
    <name evidence="2" type="ORF">PFISCL1PPCAC_19504</name>
</gene>
<reference evidence="2" key="1">
    <citation type="submission" date="2023-10" db="EMBL/GenBank/DDBJ databases">
        <title>Genome assembly of Pristionchus species.</title>
        <authorList>
            <person name="Yoshida K."/>
            <person name="Sommer R.J."/>
        </authorList>
    </citation>
    <scope>NUCLEOTIDE SEQUENCE</scope>
    <source>
        <strain evidence="2">RS5133</strain>
    </source>
</reference>
<proteinExistence type="predicted"/>
<feature type="transmembrane region" description="Helical" evidence="1">
    <location>
        <begin position="59"/>
        <end position="83"/>
    </location>
</feature>
<dbReference type="EMBL" id="BTSY01000005">
    <property type="protein sequence ID" value="GMT28207.1"/>
    <property type="molecule type" value="Genomic_DNA"/>
</dbReference>
<evidence type="ECO:0008006" key="4">
    <source>
        <dbReference type="Google" id="ProtNLM"/>
    </source>
</evidence>
<feature type="transmembrane region" description="Helical" evidence="1">
    <location>
        <begin position="95"/>
        <end position="122"/>
    </location>
</feature>
<protein>
    <recommendedName>
        <fullName evidence="4">Transmembrane protein</fullName>
    </recommendedName>
</protein>
<feature type="transmembrane region" description="Helical" evidence="1">
    <location>
        <begin position="32"/>
        <end position="53"/>
    </location>
</feature>
<comment type="caution">
    <text evidence="2">The sequence shown here is derived from an EMBL/GenBank/DDBJ whole genome shotgun (WGS) entry which is preliminary data.</text>
</comment>
<feature type="non-terminal residue" evidence="2">
    <location>
        <position position="1"/>
    </location>
</feature>
<evidence type="ECO:0000313" key="2">
    <source>
        <dbReference type="EMBL" id="GMT28207.1"/>
    </source>
</evidence>
<name>A0AAV5W8S4_9BILA</name>
<keyword evidence="3" id="KW-1185">Reference proteome</keyword>
<keyword evidence="1" id="KW-1133">Transmembrane helix</keyword>
<accession>A0AAV5W8S4</accession>
<evidence type="ECO:0000313" key="3">
    <source>
        <dbReference type="Proteomes" id="UP001432322"/>
    </source>
</evidence>
<evidence type="ECO:0000256" key="1">
    <source>
        <dbReference type="SAM" id="Phobius"/>
    </source>
</evidence>
<dbReference type="Proteomes" id="UP001432322">
    <property type="component" value="Unassembled WGS sequence"/>
</dbReference>
<sequence>WFLFEMPPTLNPSPAPLESQVKESRVPLAARIVFSANIFVLLWVIVTLLWMFFEHSVDYISISVFTIFFLLNAIQMSFCLIALQDQDATASVIGGGASLVVVVFNMLTLLVSCVYLIFISTLDQENPLFLITIQSLSLVIVSTIVQTATFWVYFYSFFSYLEYVNES</sequence>